<gene>
    <name evidence="2" type="ORF">UFOVP1655_90</name>
</gene>
<protein>
    <submittedName>
        <fullName evidence="2">Uncharacterized protein</fullName>
    </submittedName>
</protein>
<organism evidence="2">
    <name type="scientific">uncultured Caudovirales phage</name>
    <dbReference type="NCBI Taxonomy" id="2100421"/>
    <lineage>
        <taxon>Viruses</taxon>
        <taxon>Duplodnaviria</taxon>
        <taxon>Heunggongvirae</taxon>
        <taxon>Uroviricota</taxon>
        <taxon>Caudoviricetes</taxon>
        <taxon>Peduoviridae</taxon>
        <taxon>Maltschvirus</taxon>
        <taxon>Maltschvirus maltsch</taxon>
    </lineage>
</organism>
<reference evidence="2" key="1">
    <citation type="submission" date="2020-05" db="EMBL/GenBank/DDBJ databases">
        <authorList>
            <person name="Chiriac C."/>
            <person name="Salcher M."/>
            <person name="Ghai R."/>
            <person name="Kavagutti S V."/>
        </authorList>
    </citation>
    <scope>NUCLEOTIDE SEQUENCE</scope>
</reference>
<evidence type="ECO:0000256" key="1">
    <source>
        <dbReference type="SAM" id="MobiDB-lite"/>
    </source>
</evidence>
<name>A0A6J5T451_9CAUD</name>
<proteinExistence type="predicted"/>
<dbReference type="PRINTS" id="PR01228">
    <property type="entry name" value="EGGSHELL"/>
</dbReference>
<dbReference type="EMBL" id="LR797523">
    <property type="protein sequence ID" value="CAB4222378.1"/>
    <property type="molecule type" value="Genomic_DNA"/>
</dbReference>
<feature type="region of interest" description="Disordered" evidence="1">
    <location>
        <begin position="152"/>
        <end position="171"/>
    </location>
</feature>
<evidence type="ECO:0000313" key="2">
    <source>
        <dbReference type="EMBL" id="CAB4222378.1"/>
    </source>
</evidence>
<accession>A0A6J5T451</accession>
<sequence length="290" mass="27364">MTLPVTPNAISLSQVNTEMNRASDTQISLNQDYCTALSGQTGPYDMNTLHGKARSSGTTTITTGSGSFTVPLGVVALTISITGGKGGRGGTDVHAGQIGWAGDTVAGTIAVSYGQVYSYWCGGNGGNGVNGANAAGGAAGVSTSPVASGSVNFSGGRGGNSGTYPSSNSGSGGGGGGASGLYLGTTPIAIAGGGGGGAGAGSSGGVRGQSGLYTTTTVGGAGKAPVNADFGGDGAGGGGYPLGGLGGTYQAQDYDGQPGTSGKTLAPVGCTDTAGLNAVTTYTASVTLSW</sequence>